<proteinExistence type="inferred from homology"/>
<evidence type="ECO:0000313" key="9">
    <source>
        <dbReference type="EMBL" id="GES74234.1"/>
    </source>
</evidence>
<sequence>MNIKERTYNVLWLQMFLEEEQEEEEGTSSEEEDNNILQAALIRRLNARYLRPRLYNYFHHKEKKNFVKWPTSEERQRVHEGFESLGGLKNVIGAVDGTYIPMRNAPSKDPEVYFTRKKRYAIHCQGIVNDKGIFTNFDIGWPGSVHDARVFRNSSFYKNYSHLIQGDDYLLGDSAYPISPFLIPPFKDPSTRKYKEFNRFHSHHRVVVENAFGRLKARFRMLRDLDIKTVKMGVLFTCCAIILHNFLEINMDIWETNFNDGTDDTEEGDDNDDDNYMSDDVLRRTGQAKRNLIFHQHFS</sequence>
<comment type="caution">
    <text evidence="9">The sequence shown here is derived from an EMBL/GenBank/DDBJ whole genome shotgun (WGS) entry which is preliminary data.</text>
</comment>
<dbReference type="EMBL" id="BLAL01000011">
    <property type="protein sequence ID" value="GES74234.1"/>
    <property type="molecule type" value="Genomic_DNA"/>
</dbReference>
<evidence type="ECO:0000256" key="7">
    <source>
        <dbReference type="ARBA" id="ARBA00023242"/>
    </source>
</evidence>
<name>A0A8H3KUV3_9GLOM</name>
<evidence type="ECO:0000313" key="13">
    <source>
        <dbReference type="Proteomes" id="UP000615446"/>
    </source>
</evidence>
<dbReference type="GO" id="GO:0016787">
    <property type="term" value="F:hydrolase activity"/>
    <property type="evidence" value="ECO:0007669"/>
    <property type="project" value="UniProtKB-KW"/>
</dbReference>
<keyword evidence="6" id="KW-0378">Hydrolase</keyword>
<feature type="domain" description="DDE Tnp4" evidence="8">
    <location>
        <begin position="95"/>
        <end position="245"/>
    </location>
</feature>
<evidence type="ECO:0000259" key="8">
    <source>
        <dbReference type="Pfam" id="PF13359"/>
    </source>
</evidence>
<evidence type="ECO:0000313" key="11">
    <source>
        <dbReference type="EMBL" id="GES90407.1"/>
    </source>
</evidence>
<dbReference type="AlphaFoldDB" id="A0A8H3KUV3"/>
<evidence type="ECO:0000313" key="10">
    <source>
        <dbReference type="EMBL" id="GES76625.1"/>
    </source>
</evidence>
<comment type="similarity">
    <text evidence="3">Belongs to the HARBI1 family.</text>
</comment>
<reference evidence="9" key="1">
    <citation type="submission" date="2019-10" db="EMBL/GenBank/DDBJ databases">
        <title>Conservation and host-specific expression of non-tandemly repeated heterogenous ribosome RNA gene in arbuscular mycorrhizal fungi.</title>
        <authorList>
            <person name="Maeda T."/>
            <person name="Kobayashi Y."/>
            <person name="Nakagawa T."/>
            <person name="Ezawa T."/>
            <person name="Yamaguchi K."/>
            <person name="Bino T."/>
            <person name="Nishimoto Y."/>
            <person name="Shigenobu S."/>
            <person name="Kawaguchi M."/>
        </authorList>
    </citation>
    <scope>NUCLEOTIDE SEQUENCE</scope>
    <source>
        <strain evidence="9">HR1</strain>
    </source>
</reference>
<gene>
    <name evidence="9" type="ORF">RCL2_000172800</name>
    <name evidence="10" type="ORF">RCL2_000402600</name>
    <name evidence="11" type="ORF">RCL2_001725200</name>
    <name evidence="12" type="ORF">RCL2_002771200</name>
</gene>
<evidence type="ECO:0000256" key="2">
    <source>
        <dbReference type="ARBA" id="ARBA00004123"/>
    </source>
</evidence>
<protein>
    <submittedName>
        <fullName evidence="9">Putative nuclease HARBI1</fullName>
    </submittedName>
</protein>
<dbReference type="PANTHER" id="PTHR22930">
    <property type="match status" value="1"/>
</dbReference>
<evidence type="ECO:0000256" key="4">
    <source>
        <dbReference type="ARBA" id="ARBA00022722"/>
    </source>
</evidence>
<accession>A0A8H3KUV3</accession>
<dbReference type="GO" id="GO:0005634">
    <property type="term" value="C:nucleus"/>
    <property type="evidence" value="ECO:0007669"/>
    <property type="project" value="UniProtKB-SubCell"/>
</dbReference>
<dbReference type="Pfam" id="PF13359">
    <property type="entry name" value="DDE_Tnp_4"/>
    <property type="match status" value="1"/>
</dbReference>
<dbReference type="InterPro" id="IPR027806">
    <property type="entry name" value="HARBI1_dom"/>
</dbReference>
<dbReference type="OrthoDB" id="2445244at2759"/>
<comment type="cofactor">
    <cofactor evidence="1">
        <name>a divalent metal cation</name>
        <dbReference type="ChEBI" id="CHEBI:60240"/>
    </cofactor>
</comment>
<dbReference type="EMBL" id="BLAL01000194">
    <property type="protein sequence ID" value="GES90407.1"/>
    <property type="molecule type" value="Genomic_DNA"/>
</dbReference>
<dbReference type="EMBL" id="BLAL01000025">
    <property type="protein sequence ID" value="GES76625.1"/>
    <property type="molecule type" value="Genomic_DNA"/>
</dbReference>
<dbReference type="Proteomes" id="UP000615446">
    <property type="component" value="Unassembled WGS sequence"/>
</dbReference>
<dbReference type="InterPro" id="IPR045249">
    <property type="entry name" value="HARBI1-like"/>
</dbReference>
<keyword evidence="5" id="KW-0479">Metal-binding</keyword>
<dbReference type="GO" id="GO:0004518">
    <property type="term" value="F:nuclease activity"/>
    <property type="evidence" value="ECO:0007669"/>
    <property type="project" value="UniProtKB-KW"/>
</dbReference>
<dbReference type="EMBL" id="BLAL01000298">
    <property type="protein sequence ID" value="GET01292.1"/>
    <property type="molecule type" value="Genomic_DNA"/>
</dbReference>
<organism evidence="9 13">
    <name type="scientific">Rhizophagus clarus</name>
    <dbReference type="NCBI Taxonomy" id="94130"/>
    <lineage>
        <taxon>Eukaryota</taxon>
        <taxon>Fungi</taxon>
        <taxon>Fungi incertae sedis</taxon>
        <taxon>Mucoromycota</taxon>
        <taxon>Glomeromycotina</taxon>
        <taxon>Glomeromycetes</taxon>
        <taxon>Glomerales</taxon>
        <taxon>Glomeraceae</taxon>
        <taxon>Rhizophagus</taxon>
    </lineage>
</organism>
<evidence type="ECO:0000256" key="3">
    <source>
        <dbReference type="ARBA" id="ARBA00006958"/>
    </source>
</evidence>
<evidence type="ECO:0000256" key="1">
    <source>
        <dbReference type="ARBA" id="ARBA00001968"/>
    </source>
</evidence>
<comment type="subcellular location">
    <subcellularLocation>
        <location evidence="2">Nucleus</location>
    </subcellularLocation>
</comment>
<dbReference type="GO" id="GO:0046872">
    <property type="term" value="F:metal ion binding"/>
    <property type="evidence" value="ECO:0007669"/>
    <property type="project" value="UniProtKB-KW"/>
</dbReference>
<dbReference type="PANTHER" id="PTHR22930:SF85">
    <property type="entry name" value="GH03217P-RELATED"/>
    <property type="match status" value="1"/>
</dbReference>
<evidence type="ECO:0000313" key="12">
    <source>
        <dbReference type="EMBL" id="GET01292.1"/>
    </source>
</evidence>
<evidence type="ECO:0000256" key="6">
    <source>
        <dbReference type="ARBA" id="ARBA00022801"/>
    </source>
</evidence>
<keyword evidence="4" id="KW-0540">Nuclease</keyword>
<evidence type="ECO:0000256" key="5">
    <source>
        <dbReference type="ARBA" id="ARBA00022723"/>
    </source>
</evidence>
<keyword evidence="7" id="KW-0539">Nucleus</keyword>